<organism evidence="2 3">
    <name type="scientific">Methylobacterium terrae</name>
    <dbReference type="NCBI Taxonomy" id="2202827"/>
    <lineage>
        <taxon>Bacteria</taxon>
        <taxon>Pseudomonadati</taxon>
        <taxon>Pseudomonadota</taxon>
        <taxon>Alphaproteobacteria</taxon>
        <taxon>Hyphomicrobiales</taxon>
        <taxon>Methylobacteriaceae</taxon>
        <taxon>Methylobacterium</taxon>
    </lineage>
</organism>
<dbReference type="Proteomes" id="UP000245444">
    <property type="component" value="Chromosome"/>
</dbReference>
<protein>
    <submittedName>
        <fullName evidence="2">Uncharacterized protein</fullName>
    </submittedName>
</protein>
<keyword evidence="1" id="KW-0472">Membrane</keyword>
<dbReference type="RefSeq" id="WP_109958909.1">
    <property type="nucleotide sequence ID" value="NZ_CP029553.1"/>
</dbReference>
<dbReference type="OrthoDB" id="8001149at2"/>
<accession>A0A2U8WK07</accession>
<evidence type="ECO:0000313" key="3">
    <source>
        <dbReference type="Proteomes" id="UP000245444"/>
    </source>
</evidence>
<sequence>MPRTVIGLSQAHPLHQTVPGRPGFTRLPNGLDLHAPPLAAARPLLPRRAAASTLALVLFALAGWAGLLAWTRLDPVAPHCPACLAEPGQL</sequence>
<keyword evidence="1" id="KW-1133">Transmembrane helix</keyword>
<keyword evidence="1" id="KW-0812">Transmembrane</keyword>
<dbReference type="AlphaFoldDB" id="A0A2U8WK07"/>
<dbReference type="KEGG" id="mtea:DK419_09775"/>
<proteinExistence type="predicted"/>
<reference evidence="2 3" key="1">
    <citation type="submission" date="2018-05" db="EMBL/GenBank/DDBJ databases">
        <title>Complete Genome Sequence of Methylobacterium sp. 17Sr1-28.</title>
        <authorList>
            <person name="Srinivasan S."/>
        </authorList>
    </citation>
    <scope>NUCLEOTIDE SEQUENCE [LARGE SCALE GENOMIC DNA]</scope>
    <source>
        <strain evidence="2 3">17Sr1-28</strain>
    </source>
</reference>
<gene>
    <name evidence="2" type="ORF">DK419_09775</name>
</gene>
<evidence type="ECO:0000256" key="1">
    <source>
        <dbReference type="SAM" id="Phobius"/>
    </source>
</evidence>
<feature type="transmembrane region" description="Helical" evidence="1">
    <location>
        <begin position="49"/>
        <end position="70"/>
    </location>
</feature>
<name>A0A2U8WK07_9HYPH</name>
<dbReference type="EMBL" id="CP029553">
    <property type="protein sequence ID" value="AWN46565.1"/>
    <property type="molecule type" value="Genomic_DNA"/>
</dbReference>
<keyword evidence="3" id="KW-1185">Reference proteome</keyword>
<evidence type="ECO:0000313" key="2">
    <source>
        <dbReference type="EMBL" id="AWN46565.1"/>
    </source>
</evidence>